<feature type="region of interest" description="Disordered" evidence="5">
    <location>
        <begin position="478"/>
        <end position="502"/>
    </location>
</feature>
<dbReference type="InterPro" id="IPR050436">
    <property type="entry name" value="IsdA"/>
</dbReference>
<feature type="chain" id="PRO_5044860982" description="NEAT domain-containing protein" evidence="7">
    <location>
        <begin position="28"/>
        <end position="1484"/>
    </location>
</feature>
<dbReference type="Gene3D" id="2.60.40.1850">
    <property type="match status" value="6"/>
</dbReference>
<feature type="region of interest" description="Disordered" evidence="5">
    <location>
        <begin position="804"/>
        <end position="924"/>
    </location>
</feature>
<evidence type="ECO:0000259" key="8">
    <source>
        <dbReference type="PROSITE" id="PS50978"/>
    </source>
</evidence>
<feature type="compositionally biased region" description="Low complexity" evidence="5">
    <location>
        <begin position="482"/>
        <end position="499"/>
    </location>
</feature>
<keyword evidence="3 7" id="KW-0732">Signal</keyword>
<evidence type="ECO:0000256" key="7">
    <source>
        <dbReference type="SAM" id="SignalP"/>
    </source>
</evidence>
<keyword evidence="6" id="KW-0472">Membrane</keyword>
<feature type="region of interest" description="Disordered" evidence="5">
    <location>
        <begin position="620"/>
        <end position="685"/>
    </location>
</feature>
<organism evidence="9 10">
    <name type="scientific">Weissella paramesenteroides</name>
    <name type="common">Leuconostoc paramesenteroides</name>
    <dbReference type="NCBI Taxonomy" id="1249"/>
    <lineage>
        <taxon>Bacteria</taxon>
        <taxon>Bacillati</taxon>
        <taxon>Bacillota</taxon>
        <taxon>Bacilli</taxon>
        <taxon>Lactobacillales</taxon>
        <taxon>Lactobacillaceae</taxon>
        <taxon>Weissella</taxon>
    </lineage>
</organism>
<feature type="compositionally biased region" description="Low complexity" evidence="5">
    <location>
        <begin position="627"/>
        <end position="680"/>
    </location>
</feature>
<feature type="region of interest" description="Disordered" evidence="5">
    <location>
        <begin position="1386"/>
        <end position="1449"/>
    </location>
</feature>
<feature type="compositionally biased region" description="Polar residues" evidence="5">
    <location>
        <begin position="1402"/>
        <end position="1417"/>
    </location>
</feature>
<proteinExistence type="predicted"/>
<feature type="compositionally biased region" description="Low complexity" evidence="5">
    <location>
        <begin position="1216"/>
        <end position="1229"/>
    </location>
</feature>
<keyword evidence="6" id="KW-0812">Transmembrane</keyword>
<feature type="domain" description="NEAT" evidence="8">
    <location>
        <begin position="924"/>
        <end position="1038"/>
    </location>
</feature>
<sequence>MSTFSRTATLFSTVVLGSMLTTTTVSSVNTIVNAAETTQAVATKKNYDLKILQANSDATSTASQFYLNTISLEKQANGNYYAYLTSNTPVKLGDEPISSEDTQHQVVKMGTTQKNGYNQTVYRLTLTADELASGQPIKTRIHVNIPMINYDHDYDIRLAIQGFKPEAASSSSSSSSSSTTNSSSSVSSSSNNARTSTANSSTTTSVAPSSSSQASSSAQSSNNDTATSSVVNNTQNNSSDTASSAVVSDDTTTSSTDSTVNISADQGMSRFLKPTAHIDVKGEQTDITLSLNDASLAKMIPSLTLDGQTKSVSGQDTTFTVPTKDLTPDKDGKLTLKSLTHVSAQGYTHDYPSNITFDVSQLIAQNNLKTGSYQIAVSPDSQMDKFFAKEFNVKVGALTSVVSVTYQVPSMMGMIPSVTFDGQTESVVNKSTTTDFTIPTKDLVPGKDGKVTLKSFTSVPMSPSKGYNSNITFDMNPALVKSTSDGSDSSSSSSESTASSDKDILQDGTYSINYNVYKSGTTTDSTMKTYMKSPANVAVKNGQATITFTTQNDAMSMMKEFSANGATAKADGDNWVVTVPVSALSKTMTSNMTIFVSAINFTEHPSADIVFDMSSIKKTGNNGGGSAASSSSASSSSHASSASSSSKVSSSSSSHASSASSSSKASSASSSHASSASSSSQNAAKTDITKDGNYSVNYSVYKTGTKTDSTMKTYMKSPANVAVKNGQATITFATQNDAMSMMKEFSVNDVAAKADGNNWVVTVPVSALSKTMTSNMTIFVSAINFTEHPSADIVFDMSSVKKTGNNGGGSAASSSSASSSSHASSASSSSKVSSSSSSHASSASSSSKVSSSSSSHASSASSSSKVSSSSSSHASSASSSSKVSSSSSSHASSASSSSKVSSSSSSHASSASSSSQSNSKTDITKDGKYSVNYHVYKSGTTTDSTMVKYMTSSATVAVNNSKATITFATQNDAMSMMKEFSVNGATAKADGDNWVVTVPVSALSKTMTANMTIVVSAINFTEHPSADIVFDMSSVKKTGNNGGGSATSSSSASSSSHASSASSSSKASSASSSHASSASSSSQNATKPDITKDGNYSINYSVYKTGTKTPSTMQQYMTSTAIVDVKKGKATINFKTQNGAMSLMKYFAVNGHKAQAKENGWQVTLPASDLLHTLTSNMTIYVPKLNFTEKPSADIVFDVKSAQFTKQTGDLGSNKQTTPPNNQATTANNLGSQNRLDIPNATLHQLTILQANSNSSSVAAQYFLPTIQLVKNSNGSYTGYVTTHTPAMMGSAPITFMDGTHHVTRMSNFKTGNYYQAVYRFSLSANEIKAPIATTIHVHFTAPLAYDHTYTIRFVIGRTLNNASEATQPTTGLPNMSDNTLTTALNTSDVSRGTSDPVATGTFENTSANTDSAFSQQSDEKANKPKHSDKKDTVKSDTNVSKDTKADQKDNTTRRNILIVAGGVIAAALGYVGVSLLTNFFKKG</sequence>
<comment type="caution">
    <text evidence="9">The sequence shown here is derived from an EMBL/GenBank/DDBJ whole genome shotgun (WGS) entry which is preliminary data.</text>
</comment>
<keyword evidence="6" id="KW-1133">Transmembrane helix</keyword>
<dbReference type="RefSeq" id="WP_277362237.1">
    <property type="nucleotide sequence ID" value="NZ_JAANXN010000005.1"/>
</dbReference>
<comment type="subcellular location">
    <subcellularLocation>
        <location evidence="1">Secreted</location>
        <location evidence="1">Cell wall</location>
        <topology evidence="1">Peptidoglycan-anchor</topology>
    </subcellularLocation>
</comment>
<dbReference type="SUPFAM" id="SSF158911">
    <property type="entry name" value="NEAT domain-like"/>
    <property type="match status" value="6"/>
</dbReference>
<evidence type="ECO:0000313" key="9">
    <source>
        <dbReference type="EMBL" id="MDF8371004.1"/>
    </source>
</evidence>
<feature type="compositionally biased region" description="Low complexity" evidence="5">
    <location>
        <begin position="167"/>
        <end position="260"/>
    </location>
</feature>
<dbReference type="PANTHER" id="PTHR37824">
    <property type="entry name" value="IRON-REGULATED SURFACE DETERMINANT PROTEIN C"/>
    <property type="match status" value="1"/>
</dbReference>
<feature type="compositionally biased region" description="Low complexity" evidence="5">
    <location>
        <begin position="811"/>
        <end position="915"/>
    </location>
</feature>
<protein>
    <recommendedName>
        <fullName evidence="8">NEAT domain-containing protein</fullName>
    </recommendedName>
</protein>
<evidence type="ECO:0000256" key="1">
    <source>
        <dbReference type="ARBA" id="ARBA00004168"/>
    </source>
</evidence>
<name>A0ABD4XI72_WEIPA</name>
<dbReference type="PANTHER" id="PTHR37824:SF1">
    <property type="entry name" value="IRON-REGULATED SURFACE DETERMINANT PROTEIN C"/>
    <property type="match status" value="1"/>
</dbReference>
<evidence type="ECO:0000256" key="6">
    <source>
        <dbReference type="SAM" id="Phobius"/>
    </source>
</evidence>
<keyword evidence="4" id="KW-0572">Peptidoglycan-anchor</keyword>
<dbReference type="CDD" id="cd06920">
    <property type="entry name" value="NEAT"/>
    <property type="match status" value="4"/>
</dbReference>
<evidence type="ECO:0000313" key="10">
    <source>
        <dbReference type="Proteomes" id="UP001215461"/>
    </source>
</evidence>
<dbReference type="SMART" id="SM00725">
    <property type="entry name" value="NEAT"/>
    <property type="match status" value="4"/>
</dbReference>
<accession>A0ABD4XI72</accession>
<feature type="compositionally biased region" description="Basic and acidic residues" evidence="5">
    <location>
        <begin position="1429"/>
        <end position="1449"/>
    </location>
</feature>
<evidence type="ECO:0000256" key="3">
    <source>
        <dbReference type="ARBA" id="ARBA00022729"/>
    </source>
</evidence>
<feature type="domain" description="NEAT" evidence="8">
    <location>
        <begin position="1091"/>
        <end position="1225"/>
    </location>
</feature>
<feature type="region of interest" description="Disordered" evidence="5">
    <location>
        <begin position="167"/>
        <end position="261"/>
    </location>
</feature>
<evidence type="ECO:0000256" key="4">
    <source>
        <dbReference type="ARBA" id="ARBA00023088"/>
    </source>
</evidence>
<reference evidence="9 10" key="1">
    <citation type="submission" date="2020-03" db="EMBL/GenBank/DDBJ databases">
        <title>Comparative genomics of Weissella paramesenteroides.</title>
        <authorList>
            <person name="Kant R."/>
            <person name="Takala T."/>
            <person name="Saris P."/>
        </authorList>
    </citation>
    <scope>NUCLEOTIDE SEQUENCE [LARGE SCALE GENOMIC DNA]</scope>
    <source>
        <strain evidence="9 10">SJ27-4</strain>
    </source>
</reference>
<dbReference type="PROSITE" id="PS50978">
    <property type="entry name" value="NEAT"/>
    <property type="match status" value="4"/>
</dbReference>
<keyword evidence="2" id="KW-0134">Cell wall</keyword>
<evidence type="ECO:0000256" key="5">
    <source>
        <dbReference type="SAM" id="MobiDB-lite"/>
    </source>
</evidence>
<feature type="region of interest" description="Disordered" evidence="5">
    <location>
        <begin position="1207"/>
        <end position="1230"/>
    </location>
</feature>
<dbReference type="InterPro" id="IPR037250">
    <property type="entry name" value="NEAT_dom_sf"/>
</dbReference>
<feature type="region of interest" description="Disordered" evidence="5">
    <location>
        <begin position="1039"/>
        <end position="1090"/>
    </location>
</feature>
<evidence type="ECO:0000256" key="2">
    <source>
        <dbReference type="ARBA" id="ARBA00022512"/>
    </source>
</evidence>
<feature type="domain" description="NEAT" evidence="8">
    <location>
        <begin position="505"/>
        <end position="619"/>
    </location>
</feature>
<gene>
    <name evidence="9" type="ORF">G9403_04920</name>
</gene>
<feature type="transmembrane region" description="Helical" evidence="6">
    <location>
        <begin position="1457"/>
        <end position="1481"/>
    </location>
</feature>
<feature type="signal peptide" evidence="7">
    <location>
        <begin position="1"/>
        <end position="27"/>
    </location>
</feature>
<dbReference type="Proteomes" id="UP001215461">
    <property type="component" value="Unassembled WGS sequence"/>
</dbReference>
<feature type="domain" description="NEAT" evidence="8">
    <location>
        <begin position="689"/>
        <end position="803"/>
    </location>
</feature>
<dbReference type="EMBL" id="JAANXN010000005">
    <property type="protein sequence ID" value="MDF8371004.1"/>
    <property type="molecule type" value="Genomic_DNA"/>
</dbReference>
<dbReference type="Pfam" id="PF05031">
    <property type="entry name" value="NEAT"/>
    <property type="match status" value="4"/>
</dbReference>
<dbReference type="InterPro" id="IPR006635">
    <property type="entry name" value="NEAT_dom"/>
</dbReference>
<feature type="compositionally biased region" description="Low complexity" evidence="5">
    <location>
        <begin position="1046"/>
        <end position="1082"/>
    </location>
</feature>
<keyword evidence="2" id="KW-0964">Secreted</keyword>